<evidence type="ECO:0000313" key="2">
    <source>
        <dbReference type="EMBL" id="PNX55388.1"/>
    </source>
</evidence>
<keyword evidence="1" id="KW-0472">Membrane</keyword>
<sequence>MVQWCDEIFLHTTITCTLWGRFHSLLRCSSKSRCCHSSALLKLVMFGFLLIFGFSQFRLHLAEGVDRVSR</sequence>
<accession>A0A2K3JN05</accession>
<comment type="caution">
    <text evidence="2">The sequence shown here is derived from an EMBL/GenBank/DDBJ whole genome shotgun (WGS) entry which is preliminary data.</text>
</comment>
<organism evidence="2 3">
    <name type="scientific">Trifolium pratense</name>
    <name type="common">Red clover</name>
    <dbReference type="NCBI Taxonomy" id="57577"/>
    <lineage>
        <taxon>Eukaryota</taxon>
        <taxon>Viridiplantae</taxon>
        <taxon>Streptophyta</taxon>
        <taxon>Embryophyta</taxon>
        <taxon>Tracheophyta</taxon>
        <taxon>Spermatophyta</taxon>
        <taxon>Magnoliopsida</taxon>
        <taxon>eudicotyledons</taxon>
        <taxon>Gunneridae</taxon>
        <taxon>Pentapetalae</taxon>
        <taxon>rosids</taxon>
        <taxon>fabids</taxon>
        <taxon>Fabales</taxon>
        <taxon>Fabaceae</taxon>
        <taxon>Papilionoideae</taxon>
        <taxon>50 kb inversion clade</taxon>
        <taxon>NPAAA clade</taxon>
        <taxon>Hologalegina</taxon>
        <taxon>IRL clade</taxon>
        <taxon>Trifolieae</taxon>
        <taxon>Trifolium</taxon>
    </lineage>
</organism>
<gene>
    <name evidence="2" type="ORF">L195_g049016</name>
</gene>
<reference evidence="2 3" key="2">
    <citation type="journal article" date="2017" name="Front. Plant Sci.">
        <title>Gene Classification and Mining of Molecular Markers Useful in Red Clover (Trifolium pratense) Breeding.</title>
        <authorList>
            <person name="Istvanek J."/>
            <person name="Dluhosova J."/>
            <person name="Dluhos P."/>
            <person name="Patkova L."/>
            <person name="Nedelnik J."/>
            <person name="Repkova J."/>
        </authorList>
    </citation>
    <scope>NUCLEOTIDE SEQUENCE [LARGE SCALE GENOMIC DNA]</scope>
    <source>
        <strain evidence="3">cv. Tatra</strain>
        <tissue evidence="2">Young leaves</tissue>
    </source>
</reference>
<reference evidence="2 3" key="1">
    <citation type="journal article" date="2014" name="Am. J. Bot.">
        <title>Genome assembly and annotation for red clover (Trifolium pratense; Fabaceae).</title>
        <authorList>
            <person name="Istvanek J."/>
            <person name="Jaros M."/>
            <person name="Krenek A."/>
            <person name="Repkova J."/>
        </authorList>
    </citation>
    <scope>NUCLEOTIDE SEQUENCE [LARGE SCALE GENOMIC DNA]</scope>
    <source>
        <strain evidence="3">cv. Tatra</strain>
        <tissue evidence="2">Young leaves</tissue>
    </source>
</reference>
<protein>
    <submittedName>
        <fullName evidence="2">Uncharacterized protein</fullName>
    </submittedName>
</protein>
<name>A0A2K3JN05_TRIPR</name>
<keyword evidence="1" id="KW-1133">Transmembrane helix</keyword>
<evidence type="ECO:0000256" key="1">
    <source>
        <dbReference type="SAM" id="Phobius"/>
    </source>
</evidence>
<keyword evidence="1" id="KW-0812">Transmembrane</keyword>
<dbReference type="Proteomes" id="UP000236291">
    <property type="component" value="Unassembled WGS sequence"/>
</dbReference>
<dbReference type="AlphaFoldDB" id="A0A2K3JN05"/>
<evidence type="ECO:0000313" key="3">
    <source>
        <dbReference type="Proteomes" id="UP000236291"/>
    </source>
</evidence>
<feature type="transmembrane region" description="Helical" evidence="1">
    <location>
        <begin position="39"/>
        <end position="57"/>
    </location>
</feature>
<dbReference type="EMBL" id="ASHM01071365">
    <property type="protein sequence ID" value="PNX55388.1"/>
    <property type="molecule type" value="Genomic_DNA"/>
</dbReference>
<feature type="non-terminal residue" evidence="2">
    <location>
        <position position="70"/>
    </location>
</feature>
<proteinExistence type="predicted"/>